<dbReference type="PANTHER" id="PTHR11361">
    <property type="entry name" value="DNA MISMATCH REPAIR PROTEIN MUTS FAMILY MEMBER"/>
    <property type="match status" value="1"/>
</dbReference>
<proteinExistence type="predicted"/>
<dbReference type="STRING" id="447595.SAMN05660826_01400"/>
<keyword evidence="3" id="KW-0238">DNA-binding</keyword>
<gene>
    <name evidence="5" type="ORF">SAMN05660826_01400</name>
</gene>
<evidence type="ECO:0000256" key="1">
    <source>
        <dbReference type="ARBA" id="ARBA00022741"/>
    </source>
</evidence>
<reference evidence="6" key="1">
    <citation type="submission" date="2016-11" db="EMBL/GenBank/DDBJ databases">
        <authorList>
            <person name="Varghese N."/>
            <person name="Submissions S."/>
        </authorList>
    </citation>
    <scope>NUCLEOTIDE SEQUENCE [LARGE SCALE GENOMIC DNA]</scope>
    <source>
        <strain evidence="6">DSM 18802</strain>
    </source>
</reference>
<dbReference type="PANTHER" id="PTHR11361:SF34">
    <property type="entry name" value="DNA MISMATCH REPAIR PROTEIN MSH1, MITOCHONDRIAL"/>
    <property type="match status" value="1"/>
</dbReference>
<organism evidence="5 6">
    <name type="scientific">Caldanaerovirga acetigignens</name>
    <dbReference type="NCBI Taxonomy" id="447595"/>
    <lineage>
        <taxon>Bacteria</taxon>
        <taxon>Bacillati</taxon>
        <taxon>Bacillota</taxon>
        <taxon>Clostridia</taxon>
        <taxon>Thermosediminibacterales</taxon>
        <taxon>Thermosediminibacteraceae</taxon>
        <taxon>Caldanaerovirga</taxon>
    </lineage>
</organism>
<dbReference type="AlphaFoldDB" id="A0A1M7JYV3"/>
<keyword evidence="2" id="KW-0067">ATP-binding</keyword>
<dbReference type="InterPro" id="IPR000432">
    <property type="entry name" value="DNA_mismatch_repair_MutS_C"/>
</dbReference>
<feature type="domain" description="DNA mismatch repair proteins mutS family" evidence="4">
    <location>
        <begin position="324"/>
        <end position="500"/>
    </location>
</feature>
<evidence type="ECO:0000256" key="2">
    <source>
        <dbReference type="ARBA" id="ARBA00022840"/>
    </source>
</evidence>
<dbReference type="InterPro" id="IPR045076">
    <property type="entry name" value="MutS"/>
</dbReference>
<dbReference type="SMART" id="SM00534">
    <property type="entry name" value="MUTSac"/>
    <property type="match status" value="1"/>
</dbReference>
<keyword evidence="6" id="KW-1185">Reference proteome</keyword>
<dbReference type="RefSeq" id="WP_073256688.1">
    <property type="nucleotide sequence ID" value="NZ_FRCR01000007.1"/>
</dbReference>
<dbReference type="SUPFAM" id="SSF52540">
    <property type="entry name" value="P-loop containing nucleoside triphosphate hydrolases"/>
    <property type="match status" value="1"/>
</dbReference>
<dbReference type="Pfam" id="PF00488">
    <property type="entry name" value="MutS_V"/>
    <property type="match status" value="1"/>
</dbReference>
<evidence type="ECO:0000313" key="6">
    <source>
        <dbReference type="Proteomes" id="UP000184375"/>
    </source>
</evidence>
<accession>A0A1M7JYV3</accession>
<dbReference type="GO" id="GO:0005829">
    <property type="term" value="C:cytosol"/>
    <property type="evidence" value="ECO:0007669"/>
    <property type="project" value="TreeGrafter"/>
</dbReference>
<dbReference type="GO" id="GO:0005524">
    <property type="term" value="F:ATP binding"/>
    <property type="evidence" value="ECO:0007669"/>
    <property type="project" value="UniProtKB-KW"/>
</dbReference>
<dbReference type="GO" id="GO:0006298">
    <property type="term" value="P:mismatch repair"/>
    <property type="evidence" value="ECO:0007669"/>
    <property type="project" value="InterPro"/>
</dbReference>
<keyword evidence="1" id="KW-0547">Nucleotide-binding</keyword>
<dbReference type="InterPro" id="IPR027417">
    <property type="entry name" value="P-loop_NTPase"/>
</dbReference>
<dbReference type="EMBL" id="FRCR01000007">
    <property type="protein sequence ID" value="SHM58206.1"/>
    <property type="molecule type" value="Genomic_DNA"/>
</dbReference>
<dbReference type="GO" id="GO:0030983">
    <property type="term" value="F:mismatched DNA binding"/>
    <property type="evidence" value="ECO:0007669"/>
    <property type="project" value="InterPro"/>
</dbReference>
<dbReference type="GO" id="GO:0140664">
    <property type="term" value="F:ATP-dependent DNA damage sensor activity"/>
    <property type="evidence" value="ECO:0007669"/>
    <property type="project" value="InterPro"/>
</dbReference>
<evidence type="ECO:0000256" key="3">
    <source>
        <dbReference type="ARBA" id="ARBA00023125"/>
    </source>
</evidence>
<dbReference type="Proteomes" id="UP000184375">
    <property type="component" value="Unassembled WGS sequence"/>
</dbReference>
<sequence length="506" mass="58400">MKVYLMFKDRNFDLQQKLPKNEQVLLQDLELETLFDAMALGDNFIFEVARKVILSGFNNDTDTVLYRQDILKDCLKNPSVIRSIYEIAKETIENEKKNYWGLFSKYPDFILQRSKDVLKMFLEMLRKLRIIAEENESKFESEGFKALFAMLKKEIDDDFFTEAQNHLRELNFDEGMLISAELGKGNKGINYILRKSQEKNQSLIKRFFAKKVPVYTFYISGRDESGARAISELKERGINLVANALAQSVDHILNFFKVLKTELTFYIGCLNLYEQLSQIGEPTSFPVPVDTDERKLSFKELYDVCLALTVKHRIVGNSLNLDDKDLVIITGANQGGKSTFIRSIGLAQLMMQSGMFVPAEFFSSNIFDGLFTHFKRKEDETMKSGKLDEELARMSEIVDDITLNSMLLLNESFSATNEREGSQIAEEIISALLEKRIKVFFVTHLYEFANSFYNKKLKNAIFLRAQRKSDGTRTYKIIEGKPLETSFSRDLYKKIFGENEGENELI</sequence>
<dbReference type="OrthoDB" id="9808166at2"/>
<evidence type="ECO:0000259" key="4">
    <source>
        <dbReference type="SMART" id="SM00534"/>
    </source>
</evidence>
<name>A0A1M7JYV3_9FIRM</name>
<dbReference type="Gene3D" id="3.40.50.300">
    <property type="entry name" value="P-loop containing nucleotide triphosphate hydrolases"/>
    <property type="match status" value="1"/>
</dbReference>
<evidence type="ECO:0000313" key="5">
    <source>
        <dbReference type="EMBL" id="SHM58206.1"/>
    </source>
</evidence>
<protein>
    <submittedName>
        <fullName evidence="5">MutS domain V</fullName>
    </submittedName>
</protein>